<dbReference type="HOGENOM" id="CLU_047560_0_0_6"/>
<dbReference type="PANTHER" id="PTHR33258">
    <property type="entry name" value="TRANSPOSASE INSL FOR INSERTION SEQUENCE ELEMENT IS186A-RELATED"/>
    <property type="match status" value="1"/>
</dbReference>
<evidence type="ECO:0000313" key="7">
    <source>
        <dbReference type="EMBL" id="AJE23044.1"/>
    </source>
</evidence>
<evidence type="ECO:0000313" key="6">
    <source>
        <dbReference type="EMBL" id="AJE19921.1"/>
    </source>
</evidence>
<sequence length="456" mass="51429">MWDAVLARFERQAPASVMARLALERAMPAAWIDEVFETHRQRQYPRELLFSTVVELMSLVSLGLRPSLHAAARQMDHLPVSLAALYDKVRRTEPPLLRALVQGSAQRLEPVVSALGTAPCLPGWQVRIIDGNHLPASEKRLAPLRNQRAAALPGHSLVVYDPDPDLDLVTDLAVCEDAYESERTGVLPLLDSARPGQLWMADRHFCTRTILQSLQQGRADFIVRQDARHPRIVHEGPWHDRGRVETGQVLEQDIRLDEGQAPWRRIELRLDRPTESGESVLWLWSNLPATIDARQIADLYRRRWRIEGMFQRLESVLQSEIRSLGHPRAALLGFAVAVLACNLLAVLKRSVEQAHREQFPEGWEASPYHLAVQVRSRYEGMLVALPVEHWPTWADGSASTLAQRLLELARHIKPGQVATSKRGPKVKKTREWVDSAAARAHVSTARVIEASKGKRP</sequence>
<dbReference type="AlphaFoldDB" id="A0A0C4WJB3"/>
<evidence type="ECO:0000256" key="1">
    <source>
        <dbReference type="ARBA" id="ARBA00010075"/>
    </source>
</evidence>
<reference evidence="6 8" key="1">
    <citation type="journal article" date="2015" name="PLoS ONE">
        <title>Azotobacter Genomes: The Genome of Azotobacter chroococcum NCIMB 8003 (ATCC 4412).</title>
        <authorList>
            <person name="Robson R.L."/>
            <person name="Jones R."/>
            <person name="Robson R.M."/>
            <person name="Schwartz A."/>
            <person name="Richardson T.H."/>
        </authorList>
    </citation>
    <scope>NUCLEOTIDE SEQUENCE [LARGE SCALE GENOMIC DNA]</scope>
    <source>
        <strain evidence="6 8">NCIMB 8003</strain>
    </source>
</reference>
<dbReference type="InterPro" id="IPR047952">
    <property type="entry name" value="Transpos_IS4"/>
</dbReference>
<dbReference type="GO" id="GO:0006313">
    <property type="term" value="P:DNA transposition"/>
    <property type="evidence" value="ECO:0007669"/>
    <property type="project" value="InterPro"/>
</dbReference>
<keyword evidence="2" id="KW-0815">Transposition</keyword>
<evidence type="ECO:0000256" key="3">
    <source>
        <dbReference type="ARBA" id="ARBA00023125"/>
    </source>
</evidence>
<proteinExistence type="inferred from homology"/>
<keyword evidence="3" id="KW-0238">DNA-binding</keyword>
<evidence type="ECO:0000256" key="2">
    <source>
        <dbReference type="ARBA" id="ARBA00022578"/>
    </source>
</evidence>
<dbReference type="KEGG" id="acx:Achr_36510"/>
<dbReference type="STRING" id="1328314.Achr_36510"/>
<evidence type="ECO:0000259" key="5">
    <source>
        <dbReference type="Pfam" id="PF01609"/>
    </source>
</evidence>
<dbReference type="GO" id="GO:0004803">
    <property type="term" value="F:transposase activity"/>
    <property type="evidence" value="ECO:0007669"/>
    <property type="project" value="InterPro"/>
</dbReference>
<keyword evidence="8" id="KW-1185">Reference proteome</keyword>
<dbReference type="EMBL" id="CP010415">
    <property type="protein sequence ID" value="AJE19921.1"/>
    <property type="molecule type" value="Genomic_DNA"/>
</dbReference>
<dbReference type="Pfam" id="PF01609">
    <property type="entry name" value="DDE_Tnp_1"/>
    <property type="match status" value="1"/>
</dbReference>
<feature type="domain" description="Transposase IS4-like" evidence="5">
    <location>
        <begin position="127"/>
        <end position="324"/>
    </location>
</feature>
<dbReference type="InterPro" id="IPR002559">
    <property type="entry name" value="Transposase_11"/>
</dbReference>
<dbReference type="KEGG" id="acx:Achr_4150"/>
<gene>
    <name evidence="7" type="ORF">Achr_36510</name>
    <name evidence="6" type="ORF">Achr_4150</name>
</gene>
<organism evidence="6 8">
    <name type="scientific">Azotobacter chroococcum NCIMB 8003</name>
    <dbReference type="NCBI Taxonomy" id="1328314"/>
    <lineage>
        <taxon>Bacteria</taxon>
        <taxon>Pseudomonadati</taxon>
        <taxon>Pseudomonadota</taxon>
        <taxon>Gammaproteobacteria</taxon>
        <taxon>Pseudomonadales</taxon>
        <taxon>Pseudomonadaceae</taxon>
        <taxon>Azotobacter</taxon>
    </lineage>
</organism>
<keyword evidence="4" id="KW-0233">DNA recombination</keyword>
<evidence type="ECO:0000313" key="8">
    <source>
        <dbReference type="Proteomes" id="UP000068210"/>
    </source>
</evidence>
<dbReference type="Proteomes" id="UP000068210">
    <property type="component" value="Chromosome"/>
</dbReference>
<dbReference type="PANTHER" id="PTHR33258:SF1">
    <property type="entry name" value="TRANSPOSASE INSL FOR INSERTION SEQUENCE ELEMENT IS186A-RELATED"/>
    <property type="match status" value="1"/>
</dbReference>
<protein>
    <submittedName>
        <fullName evidence="6">Transposase, IS4 family</fullName>
    </submittedName>
</protein>
<accession>A0A0C4WJB3</accession>
<dbReference type="SUPFAM" id="SSF53098">
    <property type="entry name" value="Ribonuclease H-like"/>
    <property type="match status" value="1"/>
</dbReference>
<dbReference type="GO" id="GO:0003677">
    <property type="term" value="F:DNA binding"/>
    <property type="evidence" value="ECO:0007669"/>
    <property type="project" value="UniProtKB-KW"/>
</dbReference>
<dbReference type="EMBL" id="CP010415">
    <property type="protein sequence ID" value="AJE23044.1"/>
    <property type="molecule type" value="Genomic_DNA"/>
</dbReference>
<name>A0A0C4WJB3_9GAMM</name>
<comment type="similarity">
    <text evidence="1">Belongs to the transposase 11 family.</text>
</comment>
<dbReference type="InterPro" id="IPR012337">
    <property type="entry name" value="RNaseH-like_sf"/>
</dbReference>
<dbReference type="NCBIfam" id="NF033592">
    <property type="entry name" value="transpos_IS4_1"/>
    <property type="match status" value="1"/>
</dbReference>
<evidence type="ECO:0000256" key="4">
    <source>
        <dbReference type="ARBA" id="ARBA00023172"/>
    </source>
</evidence>